<reference evidence="2" key="1">
    <citation type="journal article" date="2012" name="PLoS ONE">
        <title>Comparative analysis of genome sequences covering the seven cronobacter species.</title>
        <authorList>
            <person name="Joseph S."/>
            <person name="Desai P."/>
            <person name="Ji Y."/>
            <person name="Cummings C.A."/>
            <person name="Shih R."/>
            <person name="Degoricija L."/>
            <person name="Rico A."/>
            <person name="Brzoska P."/>
            <person name="Hamby S.E."/>
            <person name="Masood N."/>
            <person name="Hariri S."/>
            <person name="Sonbol H."/>
            <person name="Chuzhanova N."/>
            <person name="McClelland M."/>
            <person name="Furtado M.R."/>
            <person name="Forsythe S.J."/>
        </authorList>
    </citation>
    <scope>NUCLEOTIDE SEQUENCE [LARGE SCALE GENOMIC DNA]</scope>
    <source>
        <strain evidence="2">1210</strain>
    </source>
</reference>
<sequence length="37" mass="4548">MGNKKTMPKVIKFAKNYFIFKRYITYLMKNSHIHIIE</sequence>
<dbReference type="Proteomes" id="UP000009342">
    <property type="component" value="Unassembled WGS sequence"/>
</dbReference>
<gene>
    <name evidence="1" type="ORF">BN134_629</name>
</gene>
<dbReference type="EMBL" id="CAKZ01000031">
    <property type="protein sequence ID" value="CCJ79920.1"/>
    <property type="molecule type" value="Genomic_DNA"/>
</dbReference>
<protein>
    <submittedName>
        <fullName evidence="1">Uncharacterized protein</fullName>
    </submittedName>
</protein>
<evidence type="ECO:0000313" key="2">
    <source>
        <dbReference type="Proteomes" id="UP000009342"/>
    </source>
</evidence>
<proteinExistence type="predicted"/>
<comment type="caution">
    <text evidence="1">The sequence shown here is derived from an EMBL/GenBank/DDBJ whole genome shotgun (WGS) entry which is preliminary data.</text>
</comment>
<name>A0ABP1W496_9ENTR</name>
<accession>A0ABP1W496</accession>
<evidence type="ECO:0000313" key="1">
    <source>
        <dbReference type="EMBL" id="CCJ79920.1"/>
    </source>
</evidence>
<organism evidence="1 2">
    <name type="scientific">Cronobacter dublinensis 1210</name>
    <dbReference type="NCBI Taxonomy" id="1208656"/>
    <lineage>
        <taxon>Bacteria</taxon>
        <taxon>Pseudomonadati</taxon>
        <taxon>Pseudomonadota</taxon>
        <taxon>Gammaproteobacteria</taxon>
        <taxon>Enterobacterales</taxon>
        <taxon>Enterobacteriaceae</taxon>
        <taxon>Cronobacter</taxon>
    </lineage>
</organism>
<keyword evidence="2" id="KW-1185">Reference proteome</keyword>